<dbReference type="InterPro" id="IPR017476">
    <property type="entry name" value="UDP-Glc/GDP-Man"/>
</dbReference>
<keyword evidence="4 7" id="KW-0560">Oxidoreductase</keyword>
<sequence>MKVAVIGTGYVGLTTAVSLAMHGHEILGIDLVAAKIAQLRQGKSPIYEPGLEEALTQMLEQGNLQFSTEIKDASEAEMMFICVGTPEASDGSADLSYLLAAVSDVASLQQPSSGKRVIVIKSTVPVGTGDRIAEQLRGNDSLYVASNPEFLREGSAMQDALNPSRIVIGADHEAAFAAMEQLYKGVNAAKVTTTRANAEFIKYASNAFLATKISFMNELARLSTVLGTDITTVAQGMGLDSRIGPEFLRAGVGYGGSCFPKDTIALLQLAGQHGISLSILDKVRDVNTTQPAWFLERLEEQLHGVAGKKIAVLGLAFKPDTDDIREAPSLKMLEALQKKGASIAAYDPIASAIVEAQFPNVEYVKHPSAAFKGAHAAMLITEWKECVQLDWKEIKASMAAPILFDGRNAWPGDLLKDAGFAYTGVGRS</sequence>
<evidence type="ECO:0000256" key="6">
    <source>
        <dbReference type="ARBA" id="ARBA00047473"/>
    </source>
</evidence>
<dbReference type="Pfam" id="PF03720">
    <property type="entry name" value="UDPG_MGDP_dh_C"/>
    <property type="match status" value="1"/>
</dbReference>
<evidence type="ECO:0000256" key="9">
    <source>
        <dbReference type="PIRSR" id="PIRSR500134-2"/>
    </source>
</evidence>
<feature type="binding site" evidence="10">
    <location>
        <position position="261"/>
    </location>
    <ligand>
        <name>NAD(+)</name>
        <dbReference type="ChEBI" id="CHEBI:57540"/>
    </ligand>
</feature>
<dbReference type="SMART" id="SM00984">
    <property type="entry name" value="UDPG_MGDP_dh_C"/>
    <property type="match status" value="1"/>
</dbReference>
<dbReference type="SUPFAM" id="SSF48179">
    <property type="entry name" value="6-phosphogluconate dehydrogenase C-terminal domain-like"/>
    <property type="match status" value="1"/>
</dbReference>
<proteinExistence type="inferred from homology"/>
<dbReference type="PANTHER" id="PTHR43750:SF3">
    <property type="entry name" value="UDP-GLUCOSE 6-DEHYDROGENASE TUAD"/>
    <property type="match status" value="1"/>
</dbReference>
<dbReference type="GO" id="GO:0000271">
    <property type="term" value="P:polysaccharide biosynthetic process"/>
    <property type="evidence" value="ECO:0007669"/>
    <property type="project" value="InterPro"/>
</dbReference>
<feature type="binding site" evidence="9">
    <location>
        <begin position="150"/>
        <end position="153"/>
    </location>
    <ligand>
        <name>substrate</name>
    </ligand>
</feature>
<comment type="caution">
    <text evidence="12">The sequence shown here is derived from an EMBL/GenBank/DDBJ whole genome shotgun (WGS) entry which is preliminary data.</text>
</comment>
<dbReference type="EMBL" id="RHHU01000003">
    <property type="protein sequence ID" value="RNB88932.1"/>
    <property type="molecule type" value="Genomic_DNA"/>
</dbReference>
<comment type="catalytic activity">
    <reaction evidence="6 7">
        <text>UDP-alpha-D-glucose + 2 NAD(+) + H2O = UDP-alpha-D-glucuronate + 2 NADH + 3 H(+)</text>
        <dbReference type="Rhea" id="RHEA:23596"/>
        <dbReference type="ChEBI" id="CHEBI:15377"/>
        <dbReference type="ChEBI" id="CHEBI:15378"/>
        <dbReference type="ChEBI" id="CHEBI:57540"/>
        <dbReference type="ChEBI" id="CHEBI:57945"/>
        <dbReference type="ChEBI" id="CHEBI:58052"/>
        <dbReference type="ChEBI" id="CHEBI:58885"/>
        <dbReference type="EC" id="1.1.1.22"/>
    </reaction>
</comment>
<keyword evidence="5 7" id="KW-0520">NAD</keyword>
<feature type="active site" description="Nucleophile" evidence="8">
    <location>
        <position position="258"/>
    </location>
</feature>
<dbReference type="InterPro" id="IPR028357">
    <property type="entry name" value="UDPglc_DH_bac"/>
</dbReference>
<evidence type="ECO:0000259" key="11">
    <source>
        <dbReference type="SMART" id="SM00984"/>
    </source>
</evidence>
<dbReference type="NCBIfam" id="TIGR03026">
    <property type="entry name" value="NDP-sugDHase"/>
    <property type="match status" value="1"/>
</dbReference>
<feature type="binding site" evidence="9">
    <location>
        <position position="202"/>
    </location>
    <ligand>
        <name>substrate</name>
    </ligand>
</feature>
<feature type="binding site" evidence="10">
    <location>
        <position position="30"/>
    </location>
    <ligand>
        <name>NAD(+)</name>
        <dbReference type="ChEBI" id="CHEBI:57540"/>
    </ligand>
</feature>
<evidence type="ECO:0000256" key="8">
    <source>
        <dbReference type="PIRSR" id="PIRSR500134-1"/>
    </source>
</evidence>
<protein>
    <recommendedName>
        <fullName evidence="3 7">UDP-glucose 6-dehydrogenase</fullName>
        <ecNumber evidence="3 7">1.1.1.22</ecNumber>
    </recommendedName>
</protein>
<dbReference type="EC" id="1.1.1.22" evidence="3 7"/>
<dbReference type="GO" id="GO:0006065">
    <property type="term" value="P:UDP-glucuronate biosynthetic process"/>
    <property type="evidence" value="ECO:0007669"/>
    <property type="project" value="UniProtKB-UniPathway"/>
</dbReference>
<evidence type="ECO:0000256" key="2">
    <source>
        <dbReference type="ARBA" id="ARBA00006601"/>
    </source>
</evidence>
<dbReference type="InterPro" id="IPR008927">
    <property type="entry name" value="6-PGluconate_DH-like_C_sf"/>
</dbReference>
<dbReference type="PANTHER" id="PTHR43750">
    <property type="entry name" value="UDP-GLUCOSE 6-DEHYDROGENASE TUAD"/>
    <property type="match status" value="1"/>
</dbReference>
<dbReference type="AlphaFoldDB" id="A0A3M8DLG1"/>
<dbReference type="InterPro" id="IPR036220">
    <property type="entry name" value="UDP-Glc/GDP-Man_DH_C_sf"/>
</dbReference>
<feature type="binding site" evidence="10">
    <location>
        <position position="123"/>
    </location>
    <ligand>
        <name>NAD(+)</name>
        <dbReference type="ChEBI" id="CHEBI:57540"/>
    </ligand>
</feature>
<dbReference type="InterPro" id="IPR014027">
    <property type="entry name" value="UDP-Glc/GDP-Man_DH_C"/>
</dbReference>
<dbReference type="UniPathway" id="UPA00038">
    <property type="reaction ID" value="UER00491"/>
</dbReference>
<dbReference type="GO" id="GO:0003979">
    <property type="term" value="F:UDP-glucose 6-dehydrogenase activity"/>
    <property type="evidence" value="ECO:0007669"/>
    <property type="project" value="UniProtKB-EC"/>
</dbReference>
<dbReference type="RefSeq" id="WP_122923024.1">
    <property type="nucleotide sequence ID" value="NZ_RHHU01000003.1"/>
</dbReference>
<comment type="similarity">
    <text evidence="2 7">Belongs to the UDP-glucose/GDP-mannose dehydrogenase family.</text>
</comment>
<feature type="domain" description="UDP-glucose/GDP-mannose dehydrogenase C-terminal" evidence="11">
    <location>
        <begin position="311"/>
        <end position="412"/>
    </location>
</feature>
<evidence type="ECO:0000256" key="1">
    <source>
        <dbReference type="ARBA" id="ARBA00004701"/>
    </source>
</evidence>
<dbReference type="Gene3D" id="1.20.5.100">
    <property type="entry name" value="Cytochrome c1, transmembrane anchor, C-terminal"/>
    <property type="match status" value="1"/>
</dbReference>
<feature type="binding site" evidence="10">
    <location>
        <position position="35"/>
    </location>
    <ligand>
        <name>NAD(+)</name>
        <dbReference type="ChEBI" id="CHEBI:57540"/>
    </ligand>
</feature>
<dbReference type="SUPFAM" id="SSF52413">
    <property type="entry name" value="UDP-glucose/GDP-mannose dehydrogenase C-terminal domain"/>
    <property type="match status" value="1"/>
</dbReference>
<dbReference type="SUPFAM" id="SSF51735">
    <property type="entry name" value="NAD(P)-binding Rossmann-fold domains"/>
    <property type="match status" value="1"/>
</dbReference>
<gene>
    <name evidence="12" type="ORF">EDM59_07515</name>
</gene>
<dbReference type="InterPro" id="IPR014026">
    <property type="entry name" value="UDP-Glc/GDP-Man_DH_dimer"/>
</dbReference>
<evidence type="ECO:0000256" key="3">
    <source>
        <dbReference type="ARBA" id="ARBA00012954"/>
    </source>
</evidence>
<dbReference type="Proteomes" id="UP000269573">
    <property type="component" value="Unassembled WGS sequence"/>
</dbReference>
<evidence type="ECO:0000256" key="5">
    <source>
        <dbReference type="ARBA" id="ARBA00023027"/>
    </source>
</evidence>
<feature type="binding site" evidence="10">
    <location>
        <position position="85"/>
    </location>
    <ligand>
        <name>NAD(+)</name>
        <dbReference type="ChEBI" id="CHEBI:57540"/>
    </ligand>
</feature>
<evidence type="ECO:0000256" key="7">
    <source>
        <dbReference type="PIRNR" id="PIRNR000124"/>
    </source>
</evidence>
<accession>A0A3M8DLG1</accession>
<feature type="binding site" evidence="9">
    <location>
        <position position="255"/>
    </location>
    <ligand>
        <name>substrate</name>
    </ligand>
</feature>
<feature type="binding site" evidence="10">
    <location>
        <position position="153"/>
    </location>
    <ligand>
        <name>NAD(+)</name>
        <dbReference type="ChEBI" id="CHEBI:57540"/>
    </ligand>
</feature>
<evidence type="ECO:0000256" key="10">
    <source>
        <dbReference type="PIRSR" id="PIRSR500134-3"/>
    </source>
</evidence>
<evidence type="ECO:0000313" key="12">
    <source>
        <dbReference type="EMBL" id="RNB88932.1"/>
    </source>
</evidence>
<name>A0A3M8DLG1_9BACL</name>
<feature type="binding site" evidence="9">
    <location>
        <position position="318"/>
    </location>
    <ligand>
        <name>substrate</name>
    </ligand>
</feature>
<dbReference type="PIRSF" id="PIRSF000124">
    <property type="entry name" value="UDPglc_GDPman_dh"/>
    <property type="match status" value="1"/>
</dbReference>
<comment type="pathway">
    <text evidence="1">Nucleotide-sugar biosynthesis; UDP-alpha-D-glucuronate biosynthesis; UDP-alpha-D-glucuronate from UDP-alpha-D-glucose: step 1/1.</text>
</comment>
<evidence type="ECO:0000313" key="13">
    <source>
        <dbReference type="Proteomes" id="UP000269573"/>
    </source>
</evidence>
<keyword evidence="13" id="KW-1185">Reference proteome</keyword>
<dbReference type="Pfam" id="PF03721">
    <property type="entry name" value="UDPG_MGDP_dh_N"/>
    <property type="match status" value="1"/>
</dbReference>
<dbReference type="Pfam" id="PF00984">
    <property type="entry name" value="UDPG_MGDP_dh"/>
    <property type="match status" value="1"/>
</dbReference>
<reference evidence="12 13" key="1">
    <citation type="submission" date="2018-10" db="EMBL/GenBank/DDBJ databases">
        <title>Phylogenomics of Brevibacillus.</title>
        <authorList>
            <person name="Dunlap C."/>
        </authorList>
    </citation>
    <scope>NUCLEOTIDE SEQUENCE [LARGE SCALE GENOMIC DNA]</scope>
    <source>
        <strain evidence="12 13">JCM 15774</strain>
    </source>
</reference>
<evidence type="ECO:0000256" key="4">
    <source>
        <dbReference type="ARBA" id="ARBA00023002"/>
    </source>
</evidence>
<feature type="binding site" evidence="10">
    <location>
        <position position="325"/>
    </location>
    <ligand>
        <name>NAD(+)</name>
        <dbReference type="ChEBI" id="CHEBI:57540"/>
    </ligand>
</feature>
<dbReference type="GO" id="GO:0051287">
    <property type="term" value="F:NAD binding"/>
    <property type="evidence" value="ECO:0007669"/>
    <property type="project" value="InterPro"/>
</dbReference>
<organism evidence="12 13">
    <name type="scientific">Brevibacillus nitrificans</name>
    <dbReference type="NCBI Taxonomy" id="651560"/>
    <lineage>
        <taxon>Bacteria</taxon>
        <taxon>Bacillati</taxon>
        <taxon>Bacillota</taxon>
        <taxon>Bacilli</taxon>
        <taxon>Bacillales</taxon>
        <taxon>Paenibacillaceae</taxon>
        <taxon>Brevibacillus</taxon>
    </lineage>
</organism>
<dbReference type="InterPro" id="IPR001732">
    <property type="entry name" value="UDP-Glc/GDP-Man_DH_N"/>
</dbReference>
<dbReference type="Gene3D" id="3.40.50.720">
    <property type="entry name" value="NAD(P)-binding Rossmann-like Domain"/>
    <property type="match status" value="2"/>
</dbReference>
<dbReference type="InterPro" id="IPR036291">
    <property type="entry name" value="NAD(P)-bd_dom_sf"/>
</dbReference>
<feature type="binding site" evidence="9">
    <location>
        <begin position="247"/>
        <end position="251"/>
    </location>
    <ligand>
        <name>substrate</name>
    </ligand>
</feature>
<dbReference type="PIRSF" id="PIRSF500134">
    <property type="entry name" value="UDPglc_DH_bac"/>
    <property type="match status" value="1"/>
</dbReference>